<evidence type="ECO:0000256" key="1">
    <source>
        <dbReference type="ARBA" id="ARBA00022676"/>
    </source>
</evidence>
<dbReference type="InterPro" id="IPR029044">
    <property type="entry name" value="Nucleotide-diphossugar_trans"/>
</dbReference>
<name>A0A9E8LTY2_9BACI</name>
<dbReference type="SUPFAM" id="SSF53448">
    <property type="entry name" value="Nucleotide-diphospho-sugar transferases"/>
    <property type="match status" value="1"/>
</dbReference>
<keyword evidence="2" id="KW-0808">Transferase</keyword>
<evidence type="ECO:0000313" key="4">
    <source>
        <dbReference type="EMBL" id="WAA09595.1"/>
    </source>
</evidence>
<accession>A0A9E8LTY2</accession>
<gene>
    <name evidence="4" type="ORF">OE104_13865</name>
</gene>
<evidence type="ECO:0000256" key="2">
    <source>
        <dbReference type="ARBA" id="ARBA00022679"/>
    </source>
</evidence>
<dbReference type="Proteomes" id="UP001164718">
    <property type="component" value="Chromosome"/>
</dbReference>
<evidence type="ECO:0000313" key="5">
    <source>
        <dbReference type="Proteomes" id="UP001164718"/>
    </source>
</evidence>
<proteinExistence type="predicted"/>
<keyword evidence="1" id="KW-0328">Glycosyltransferase</keyword>
<keyword evidence="3" id="KW-0479">Metal-binding</keyword>
<dbReference type="RefSeq" id="WP_275417376.1">
    <property type="nucleotide sequence ID" value="NZ_CP106878.1"/>
</dbReference>
<dbReference type="GO" id="GO:0016757">
    <property type="term" value="F:glycosyltransferase activity"/>
    <property type="evidence" value="ECO:0007669"/>
    <property type="project" value="UniProtKB-KW"/>
</dbReference>
<sequence>MINILVTLNANYIPPLKVMLHSLFSKNKNESFHVYLMHSSLSEAQIHDLQQFFEQYGQHFHPIFVDHKQFQNAPVFRHYTVEMYYRLAAHRFLPDSVDRILYLDPDIVVINPIKDFYKTDFEDNLFIASEHEHTTKLVQPINKFRLKTPSAKGYFNTGVLLMNISLMKKLIRMDEIYSFIEENKRLLILPDQDILNGLYWDKIKPVDSFRYNYDARYFELAKLYPMYKKDLIWIKKNTLFIHYCGKDKPWHKNYKGTLGLFYNYFEEKMKKK</sequence>
<evidence type="ECO:0000256" key="3">
    <source>
        <dbReference type="ARBA" id="ARBA00022723"/>
    </source>
</evidence>
<dbReference type="PANTHER" id="PTHR13778">
    <property type="entry name" value="GLYCOSYLTRANSFERASE 8 DOMAIN-CONTAINING PROTEIN"/>
    <property type="match status" value="1"/>
</dbReference>
<dbReference type="PANTHER" id="PTHR13778:SF47">
    <property type="entry name" value="LIPOPOLYSACCHARIDE 1,3-GALACTOSYLTRANSFERASE"/>
    <property type="match status" value="1"/>
</dbReference>
<keyword evidence="5" id="KW-1185">Reference proteome</keyword>
<dbReference type="InterPro" id="IPR050748">
    <property type="entry name" value="Glycosyltrans_8_dom-fam"/>
</dbReference>
<dbReference type="Pfam" id="PF01501">
    <property type="entry name" value="Glyco_transf_8"/>
    <property type="match status" value="1"/>
</dbReference>
<dbReference type="EMBL" id="CP106878">
    <property type="protein sequence ID" value="WAA09595.1"/>
    <property type="molecule type" value="Genomic_DNA"/>
</dbReference>
<reference evidence="4" key="1">
    <citation type="submission" date="2022-09" db="EMBL/GenBank/DDBJ databases">
        <title>Complete Genomes of Fervidibacillus albus and Fervidibacillus halotolerans isolated from tidal flat sediments.</title>
        <authorList>
            <person name="Kwon K.K."/>
            <person name="Yang S.-H."/>
            <person name="Park M.J."/>
            <person name="Oh H.-M."/>
        </authorList>
    </citation>
    <scope>NUCLEOTIDE SEQUENCE</scope>
    <source>
        <strain evidence="4">MEBiC13591</strain>
    </source>
</reference>
<dbReference type="InterPro" id="IPR002495">
    <property type="entry name" value="Glyco_trans_8"/>
</dbReference>
<organism evidence="4 5">
    <name type="scientific">Fervidibacillus albus</name>
    <dbReference type="NCBI Taxonomy" id="2980026"/>
    <lineage>
        <taxon>Bacteria</taxon>
        <taxon>Bacillati</taxon>
        <taxon>Bacillota</taxon>
        <taxon>Bacilli</taxon>
        <taxon>Bacillales</taxon>
        <taxon>Bacillaceae</taxon>
        <taxon>Fervidibacillus</taxon>
    </lineage>
</organism>
<dbReference type="AlphaFoldDB" id="A0A9E8LTY2"/>
<dbReference type="CDD" id="cd04194">
    <property type="entry name" value="GT8_A4GalT_like"/>
    <property type="match status" value="1"/>
</dbReference>
<protein>
    <submittedName>
        <fullName evidence="4">Glycosyltransferase family 8 protein</fullName>
    </submittedName>
</protein>
<dbReference type="GO" id="GO:0046872">
    <property type="term" value="F:metal ion binding"/>
    <property type="evidence" value="ECO:0007669"/>
    <property type="project" value="UniProtKB-KW"/>
</dbReference>
<dbReference type="KEGG" id="faf:OE104_13865"/>
<dbReference type="Gene3D" id="3.90.550.10">
    <property type="entry name" value="Spore Coat Polysaccharide Biosynthesis Protein SpsA, Chain A"/>
    <property type="match status" value="1"/>
</dbReference>